<comment type="caution">
    <text evidence="3">The sequence shown here is derived from an EMBL/GenBank/DDBJ whole genome shotgun (WGS) entry which is preliminary data.</text>
</comment>
<keyword evidence="1" id="KW-1133">Transmembrane helix</keyword>
<keyword evidence="5" id="KW-1185">Reference proteome</keyword>
<evidence type="ECO:0000313" key="4">
    <source>
        <dbReference type="Proteomes" id="UP000274762"/>
    </source>
</evidence>
<reference evidence="3 4" key="1">
    <citation type="submission" date="2018-10" db="EMBL/GenBank/DDBJ databases">
        <title>Sequencing the genomes of 1000 actinobacteria strains.</title>
        <authorList>
            <person name="Klenk H.-P."/>
        </authorList>
    </citation>
    <scope>NUCLEOTIDE SEQUENCE [LARGE SCALE GENOMIC DNA]</scope>
    <source>
        <strain evidence="3 4">DSM 44343</strain>
    </source>
</reference>
<evidence type="ECO:0000256" key="1">
    <source>
        <dbReference type="SAM" id="Phobius"/>
    </source>
</evidence>
<organism evidence="3 4">
    <name type="scientific">Williamsia marianensis</name>
    <dbReference type="NCBI Taxonomy" id="85044"/>
    <lineage>
        <taxon>Bacteria</taxon>
        <taxon>Bacillati</taxon>
        <taxon>Actinomycetota</taxon>
        <taxon>Actinomycetes</taxon>
        <taxon>Mycobacteriales</taxon>
        <taxon>Nocardiaceae</taxon>
        <taxon>Williamsia</taxon>
    </lineage>
</organism>
<evidence type="ECO:0008006" key="6">
    <source>
        <dbReference type="Google" id="ProtNLM"/>
    </source>
</evidence>
<dbReference type="EMBL" id="JAWLUM010000001">
    <property type="protein sequence ID" value="MDV7133290.1"/>
    <property type="molecule type" value="Genomic_DNA"/>
</dbReference>
<protein>
    <recommendedName>
        <fullName evidence="6">DUF485 domain-containing protein</fullName>
    </recommendedName>
</protein>
<evidence type="ECO:0000313" key="5">
    <source>
        <dbReference type="Proteomes" id="UP001185792"/>
    </source>
</evidence>
<accession>A0A495JYU4</accession>
<proteinExistence type="predicted"/>
<dbReference type="AlphaFoldDB" id="A0A315SD14"/>
<dbReference type="RefSeq" id="WP_243404431.1">
    <property type="nucleotide sequence ID" value="NZ_CBCRXS010000001.1"/>
</dbReference>
<evidence type="ECO:0000313" key="2">
    <source>
        <dbReference type="EMBL" id="MDV7133290.1"/>
    </source>
</evidence>
<reference evidence="2 5" key="2">
    <citation type="submission" date="2023-10" db="EMBL/GenBank/DDBJ databases">
        <title>Development of a sustainable strategy for remediation of hydrocarbon-contaminated territories based on the waste exchange concept.</title>
        <authorList>
            <person name="Krivoruchko A."/>
        </authorList>
    </citation>
    <scope>NUCLEOTIDE SEQUENCE [LARGE SCALE GENOMIC DNA]</scope>
    <source>
        <strain evidence="2 5">IEGM 1236</strain>
    </source>
</reference>
<dbReference type="Proteomes" id="UP000274762">
    <property type="component" value="Unassembled WGS sequence"/>
</dbReference>
<accession>A0A315SD14</accession>
<keyword evidence="1" id="KW-0472">Membrane</keyword>
<gene>
    <name evidence="3" type="ORF">DFJ75_0228</name>
    <name evidence="2" type="ORF">R4198_06225</name>
</gene>
<name>A0A315SD14_WILMA</name>
<sequence>MTSPAEGQPRPRERVVLAKRRGARRVRSRVEVQEQTEVGDALIRGLMRAQLGLALRLAGFTVAMLCAIPLLWAVFPDLAEVTVWGIRLPWLVLGVGVYPVLLGVSWMYNRLADRNEQEFADLVDD</sequence>
<feature type="transmembrane region" description="Helical" evidence="1">
    <location>
        <begin position="87"/>
        <end position="108"/>
    </location>
</feature>
<feature type="transmembrane region" description="Helical" evidence="1">
    <location>
        <begin position="53"/>
        <end position="75"/>
    </location>
</feature>
<keyword evidence="1" id="KW-0812">Transmembrane</keyword>
<dbReference type="EMBL" id="RBKV01000001">
    <property type="protein sequence ID" value="RKR93444.1"/>
    <property type="molecule type" value="Genomic_DNA"/>
</dbReference>
<evidence type="ECO:0000313" key="3">
    <source>
        <dbReference type="EMBL" id="RKR93444.1"/>
    </source>
</evidence>
<dbReference type="Proteomes" id="UP001185792">
    <property type="component" value="Unassembled WGS sequence"/>
</dbReference>